<keyword evidence="4" id="KW-1185">Reference proteome</keyword>
<feature type="coiled-coil region" evidence="1">
    <location>
        <begin position="266"/>
        <end position="317"/>
    </location>
</feature>
<organism evidence="3 4">
    <name type="scientific">Chitinophaga silvatica</name>
    <dbReference type="NCBI Taxonomy" id="2282649"/>
    <lineage>
        <taxon>Bacteria</taxon>
        <taxon>Pseudomonadati</taxon>
        <taxon>Bacteroidota</taxon>
        <taxon>Chitinophagia</taxon>
        <taxon>Chitinophagales</taxon>
        <taxon>Chitinophagaceae</taxon>
        <taxon>Chitinophaga</taxon>
    </lineage>
</organism>
<dbReference type="AlphaFoldDB" id="A0A3E1Y4F7"/>
<gene>
    <name evidence="3" type="ORF">DVR12_23310</name>
</gene>
<keyword evidence="2" id="KW-1133">Transmembrane helix</keyword>
<dbReference type="PANTHER" id="PTHR32309">
    <property type="entry name" value="TYROSINE-PROTEIN KINASE"/>
    <property type="match status" value="1"/>
</dbReference>
<evidence type="ECO:0000313" key="4">
    <source>
        <dbReference type="Proteomes" id="UP000260644"/>
    </source>
</evidence>
<proteinExistence type="predicted"/>
<accession>A0A3E1Y4F7</accession>
<name>A0A3E1Y4F7_9BACT</name>
<sequence length="728" mass="82772">MDIVFFIKALLKKKWWIIISTAVAVAAAFAFTIGKPRLYASTAQLATGFTTNEQIKLRDENLNLFEADVKFDNVVETMNSPLVIGLLSCDLMMHDLTSNKPFRTLTEKEFKKPEYKVANREEIYRICRKKYDSLEVLSSSSPEERRVLEYMKLYKYDYESVRKMIYANRLSRTDYINIIAYTENPDLSAYAVNSLYREFIRFYRSSRSERTIENVATFESLVNQKKKELDAKIEALRQYKTAQGVLNVETASGNEWDLIKQFEKSLSDERANFNALQASINNLSDQLNQAGSGKAAYNNSNGEILALRKQINDLNDEYLRTGSSDNALADKIKAQRAKLQKALIDNGTPSGKVASRDELMQRKSAQEAELSASKLNISSLESKINRLRSSVGSYANKEATVGSLQQEVTLAQEEYNKLKEKLAAALDNNNVPQDNFRQTLKGQPAFTPESSKRLIIMGMSGAAVFIIASLGILFTEFMDNSLKSPSVFNRQSNLKLIATINHTNLRKYDILETLQKKTDETQWLKRQNMFRELLRKLRFELENSQRKIFLFTSTEPQQGKTTLVQAVAYSLSLSNKRVLVLDTNFCNNDITVQMEAAKTLESFSLPPQDFSIEKFREYVTTYSTPGIEVMGCKGGDYTPSEILPPNNVLNYLDELKKYYDYIIMEGAPLNDFTDSRELSAYAEGVVAIFSSKLHMKQIDHESSEFLESLGDKFLGVVLNAVKEDFLEL</sequence>
<evidence type="ECO:0000313" key="3">
    <source>
        <dbReference type="EMBL" id="RFS19561.1"/>
    </source>
</evidence>
<dbReference type="Gene3D" id="3.40.50.300">
    <property type="entry name" value="P-loop containing nucleotide triphosphate hydrolases"/>
    <property type="match status" value="1"/>
</dbReference>
<dbReference type="InterPro" id="IPR050445">
    <property type="entry name" value="Bact_polysacc_biosynth/exp"/>
</dbReference>
<dbReference type="InterPro" id="IPR027417">
    <property type="entry name" value="P-loop_NTPase"/>
</dbReference>
<evidence type="ECO:0008006" key="5">
    <source>
        <dbReference type="Google" id="ProtNLM"/>
    </source>
</evidence>
<evidence type="ECO:0000256" key="2">
    <source>
        <dbReference type="SAM" id="Phobius"/>
    </source>
</evidence>
<feature type="coiled-coil region" evidence="1">
    <location>
        <begin position="394"/>
        <end position="428"/>
    </location>
</feature>
<keyword evidence="2" id="KW-0472">Membrane</keyword>
<keyword evidence="1" id="KW-0175">Coiled coil</keyword>
<feature type="transmembrane region" description="Helical" evidence="2">
    <location>
        <begin position="454"/>
        <end position="474"/>
    </location>
</feature>
<dbReference type="OrthoDB" id="972983at2"/>
<reference evidence="3 4" key="1">
    <citation type="submission" date="2018-07" db="EMBL/GenBank/DDBJ databases">
        <title>Chitinophaga K2CV101002-2 sp. nov., isolated from a monsoon evergreen broad-leaved forest soil.</title>
        <authorList>
            <person name="Lv Y."/>
        </authorList>
    </citation>
    <scope>NUCLEOTIDE SEQUENCE [LARGE SCALE GENOMIC DNA]</scope>
    <source>
        <strain evidence="3 4">GDMCC 1.1288</strain>
    </source>
</reference>
<evidence type="ECO:0000256" key="1">
    <source>
        <dbReference type="SAM" id="Coils"/>
    </source>
</evidence>
<feature type="transmembrane region" description="Helical" evidence="2">
    <location>
        <begin position="15"/>
        <end position="34"/>
    </location>
</feature>
<keyword evidence="2" id="KW-0812">Transmembrane</keyword>
<dbReference type="EMBL" id="QPMM01000013">
    <property type="protein sequence ID" value="RFS19561.1"/>
    <property type="molecule type" value="Genomic_DNA"/>
</dbReference>
<comment type="caution">
    <text evidence="3">The sequence shown here is derived from an EMBL/GenBank/DDBJ whole genome shotgun (WGS) entry which is preliminary data.</text>
</comment>
<dbReference type="Proteomes" id="UP000260644">
    <property type="component" value="Unassembled WGS sequence"/>
</dbReference>
<dbReference type="SUPFAM" id="SSF52540">
    <property type="entry name" value="P-loop containing nucleoside triphosphate hydrolases"/>
    <property type="match status" value="1"/>
</dbReference>
<dbReference type="PANTHER" id="PTHR32309:SF31">
    <property type="entry name" value="CAPSULAR EXOPOLYSACCHARIDE FAMILY"/>
    <property type="match status" value="1"/>
</dbReference>
<dbReference type="RefSeq" id="WP_116978215.1">
    <property type="nucleotide sequence ID" value="NZ_QPMM01000013.1"/>
</dbReference>
<protein>
    <recommendedName>
        <fullName evidence="5">Polysaccharide chain length determinant N-terminal domain-containing protein</fullName>
    </recommendedName>
</protein>